<dbReference type="GO" id="GO:0032982">
    <property type="term" value="C:myosin filament"/>
    <property type="evidence" value="ECO:0007669"/>
    <property type="project" value="TreeGrafter"/>
</dbReference>
<dbReference type="AlphaFoldDB" id="A0AAV6GH38"/>
<dbReference type="Proteomes" id="UP000823561">
    <property type="component" value="Chromosome 10"/>
</dbReference>
<dbReference type="Gene3D" id="1.20.5.340">
    <property type="match status" value="1"/>
</dbReference>
<feature type="coiled-coil region" evidence="1">
    <location>
        <begin position="20"/>
        <end position="89"/>
    </location>
</feature>
<keyword evidence="1" id="KW-0175">Coiled coil</keyword>
<accession>A0AAV6GH38</accession>
<name>A0AAV6GH38_9TELE</name>
<dbReference type="GO" id="GO:0051015">
    <property type="term" value="F:actin filament binding"/>
    <property type="evidence" value="ECO:0007669"/>
    <property type="project" value="TreeGrafter"/>
</dbReference>
<organism evidence="2 3">
    <name type="scientific">Alosa alosa</name>
    <name type="common">allis shad</name>
    <dbReference type="NCBI Taxonomy" id="278164"/>
    <lineage>
        <taxon>Eukaryota</taxon>
        <taxon>Metazoa</taxon>
        <taxon>Chordata</taxon>
        <taxon>Craniata</taxon>
        <taxon>Vertebrata</taxon>
        <taxon>Euteleostomi</taxon>
        <taxon>Actinopterygii</taxon>
        <taxon>Neopterygii</taxon>
        <taxon>Teleostei</taxon>
        <taxon>Clupei</taxon>
        <taxon>Clupeiformes</taxon>
        <taxon>Clupeoidei</taxon>
        <taxon>Clupeidae</taxon>
        <taxon>Alosa</taxon>
    </lineage>
</organism>
<dbReference type="SUPFAM" id="SSF90257">
    <property type="entry name" value="Myosin rod fragments"/>
    <property type="match status" value="1"/>
</dbReference>
<dbReference type="GO" id="GO:0000146">
    <property type="term" value="F:microfilament motor activity"/>
    <property type="evidence" value="ECO:0007669"/>
    <property type="project" value="TreeGrafter"/>
</dbReference>
<keyword evidence="3" id="KW-1185">Reference proteome</keyword>
<protein>
    <submittedName>
        <fullName evidence="2">Uncharacterized protein</fullName>
    </submittedName>
</protein>
<dbReference type="PANTHER" id="PTHR45615">
    <property type="entry name" value="MYOSIN HEAVY CHAIN, NON-MUSCLE"/>
    <property type="match status" value="1"/>
</dbReference>
<sequence length="91" mass="10729">MRMELRRMMERKEALIDHPSATAEKELTALKEEYLKLKETLEKSEAKRKDLEEKQVNLTQEKNDLTLQLQAEQDNLADAEDRCDLLIKTKI</sequence>
<evidence type="ECO:0000256" key="1">
    <source>
        <dbReference type="SAM" id="Coils"/>
    </source>
</evidence>
<dbReference type="PANTHER" id="PTHR45615:SF29">
    <property type="entry name" value="MYOSIN-7B"/>
    <property type="match status" value="1"/>
</dbReference>
<dbReference type="GO" id="GO:0005737">
    <property type="term" value="C:cytoplasm"/>
    <property type="evidence" value="ECO:0007669"/>
    <property type="project" value="TreeGrafter"/>
</dbReference>
<evidence type="ECO:0000313" key="3">
    <source>
        <dbReference type="Proteomes" id="UP000823561"/>
    </source>
</evidence>
<proteinExistence type="predicted"/>
<dbReference type="EMBL" id="JADWDJ010000010">
    <property type="protein sequence ID" value="KAG5274508.1"/>
    <property type="molecule type" value="Genomic_DNA"/>
</dbReference>
<dbReference type="GO" id="GO:0016460">
    <property type="term" value="C:myosin II complex"/>
    <property type="evidence" value="ECO:0007669"/>
    <property type="project" value="TreeGrafter"/>
</dbReference>
<comment type="caution">
    <text evidence="2">The sequence shown here is derived from an EMBL/GenBank/DDBJ whole genome shotgun (WGS) entry which is preliminary data.</text>
</comment>
<reference evidence="2" key="1">
    <citation type="submission" date="2020-10" db="EMBL/GenBank/DDBJ databases">
        <title>Chromosome-scale genome assembly of the Allis shad, Alosa alosa.</title>
        <authorList>
            <person name="Margot Z."/>
            <person name="Christophe K."/>
            <person name="Cabau C."/>
            <person name="Louis A."/>
            <person name="Berthelot C."/>
            <person name="Parey E."/>
            <person name="Roest Crollius H."/>
            <person name="Montfort J."/>
            <person name="Robinson-Rechavi M."/>
            <person name="Bucao C."/>
            <person name="Bouchez O."/>
            <person name="Gislard M."/>
            <person name="Lluch J."/>
            <person name="Milhes M."/>
            <person name="Lampietro C."/>
            <person name="Lopez Roques C."/>
            <person name="Donnadieu C."/>
            <person name="Braasch I."/>
            <person name="Desvignes T."/>
            <person name="Postlethwait J."/>
            <person name="Bobe J."/>
            <person name="Guiguen Y."/>
        </authorList>
    </citation>
    <scope>NUCLEOTIDE SEQUENCE</scope>
    <source>
        <strain evidence="2">M-15738</strain>
        <tissue evidence="2">Blood</tissue>
    </source>
</reference>
<evidence type="ECO:0000313" key="2">
    <source>
        <dbReference type="EMBL" id="KAG5274508.1"/>
    </source>
</evidence>
<gene>
    <name evidence="2" type="ORF">AALO_G00137100</name>
</gene>